<comment type="caution">
    <text evidence="1">The sequence shown here is derived from an EMBL/GenBank/DDBJ whole genome shotgun (WGS) entry which is preliminary data.</text>
</comment>
<organism evidence="1 2">
    <name type="scientific">Clostridium polyendosporum</name>
    <dbReference type="NCBI Taxonomy" id="69208"/>
    <lineage>
        <taxon>Bacteria</taxon>
        <taxon>Bacillati</taxon>
        <taxon>Bacillota</taxon>
        <taxon>Clostridia</taxon>
        <taxon>Eubacteriales</taxon>
        <taxon>Clostridiaceae</taxon>
        <taxon>Clostridium</taxon>
    </lineage>
</organism>
<gene>
    <name evidence="1" type="ORF">CPJCM30710_24880</name>
</gene>
<sequence length="119" mass="13711">MLDKERLRQAVIKGVSQMPSEAVVYRDVLNQYNEPEDEPILITTITGLLYEKERVINLNLQDKGETLGKSSTRFLVDYNEESLKVKTSDILSIGDKKYRVVYLGENFEVYFDMVVQLDG</sequence>
<evidence type="ECO:0000313" key="2">
    <source>
        <dbReference type="Proteomes" id="UP000679179"/>
    </source>
</evidence>
<accession>A0A919VH32</accession>
<protein>
    <submittedName>
        <fullName evidence="1">Uncharacterized protein</fullName>
    </submittedName>
</protein>
<evidence type="ECO:0000313" key="1">
    <source>
        <dbReference type="EMBL" id="GIM29822.1"/>
    </source>
</evidence>
<keyword evidence="2" id="KW-1185">Reference proteome</keyword>
<proteinExistence type="predicted"/>
<dbReference type="Proteomes" id="UP000679179">
    <property type="component" value="Unassembled WGS sequence"/>
</dbReference>
<dbReference type="RefSeq" id="WP_212904510.1">
    <property type="nucleotide sequence ID" value="NZ_BOPZ01000023.1"/>
</dbReference>
<name>A0A919VH32_9CLOT</name>
<reference evidence="1" key="1">
    <citation type="submission" date="2021-03" db="EMBL/GenBank/DDBJ databases">
        <title>Taxonomic study of Clostridium polyendosporum from meadow-gley soil under rice.</title>
        <authorList>
            <person name="Kobayashi H."/>
            <person name="Tanizawa Y."/>
            <person name="Yagura M."/>
        </authorList>
    </citation>
    <scope>NUCLEOTIDE SEQUENCE</scope>
    <source>
        <strain evidence="1">JCM 30710</strain>
    </source>
</reference>
<dbReference type="EMBL" id="BOPZ01000023">
    <property type="protein sequence ID" value="GIM29822.1"/>
    <property type="molecule type" value="Genomic_DNA"/>
</dbReference>
<dbReference type="AlphaFoldDB" id="A0A919VH32"/>